<accession>A0A2N9AIF6</accession>
<dbReference type="EMBL" id="LT962688">
    <property type="protein sequence ID" value="SOR27135.1"/>
    <property type="molecule type" value="Genomic_DNA"/>
</dbReference>
<sequence length="172" mass="16803">MPAPYFLQRLGAGFKQVVATTIGGAGNADKIVATGAGGLLDISLFPAGIGADIFVVPATEALAAGAQVNLWASGGVLSARNADAVAASGGKRSDGFVLGAVASGASATVYRSGGPNTSLSGLTPGADYYLGTGGQVTATQNVTAAQTDQYIGKATSATVLDQVAPQPFVVNA</sequence>
<evidence type="ECO:0000313" key="1">
    <source>
        <dbReference type="EMBL" id="SOR27135.1"/>
    </source>
</evidence>
<name>A0A2N9AIF6_METEX</name>
<dbReference type="AlphaFoldDB" id="A0A2N9AIF6"/>
<dbReference type="Proteomes" id="UP000233769">
    <property type="component" value="Chromosome tk0001"/>
</dbReference>
<reference evidence="2" key="1">
    <citation type="submission" date="2017-10" db="EMBL/GenBank/DDBJ databases">
        <authorList>
            <person name="Regsiter A."/>
            <person name="William W."/>
        </authorList>
    </citation>
    <scope>NUCLEOTIDE SEQUENCE [LARGE SCALE GENOMIC DNA]</scope>
</reference>
<gene>
    <name evidence="1" type="ORF">TK0001_0533</name>
</gene>
<evidence type="ECO:0000313" key="2">
    <source>
        <dbReference type="Proteomes" id="UP000233769"/>
    </source>
</evidence>
<protein>
    <submittedName>
        <fullName evidence="1">Uncharacterized protein</fullName>
    </submittedName>
</protein>
<proteinExistence type="predicted"/>
<organism evidence="1 2">
    <name type="scientific">Methylorubrum extorquens</name>
    <name type="common">Methylobacterium dichloromethanicum</name>
    <name type="synonym">Methylobacterium extorquens</name>
    <dbReference type="NCBI Taxonomy" id="408"/>
    <lineage>
        <taxon>Bacteria</taxon>
        <taxon>Pseudomonadati</taxon>
        <taxon>Pseudomonadota</taxon>
        <taxon>Alphaproteobacteria</taxon>
        <taxon>Hyphomicrobiales</taxon>
        <taxon>Methylobacteriaceae</taxon>
        <taxon>Methylorubrum</taxon>
    </lineage>
</organism>